<accession>A0ABW3VE55</accession>
<proteinExistence type="predicted"/>
<dbReference type="RefSeq" id="WP_339123068.1">
    <property type="nucleotide sequence ID" value="NZ_BAABKS010000085.1"/>
</dbReference>
<gene>
    <name evidence="1" type="ORF">ACFQ34_04880</name>
</gene>
<evidence type="ECO:0000313" key="1">
    <source>
        <dbReference type="EMBL" id="MFD1232610.1"/>
    </source>
</evidence>
<evidence type="ECO:0008006" key="3">
    <source>
        <dbReference type="Google" id="ProtNLM"/>
    </source>
</evidence>
<sequence length="58" mass="5775">MSEGWLRAQDGMDFTAAAAAAAALHLAAGDARPGAFTPAALFGPRLAEEAGGTFLDLG</sequence>
<evidence type="ECO:0000313" key="2">
    <source>
        <dbReference type="Proteomes" id="UP001597182"/>
    </source>
</evidence>
<name>A0ABW3VE55_9PSEU</name>
<dbReference type="EMBL" id="JBHTMB010000026">
    <property type="protein sequence ID" value="MFD1232610.1"/>
    <property type="molecule type" value="Genomic_DNA"/>
</dbReference>
<comment type="caution">
    <text evidence="1">The sequence shown here is derived from an EMBL/GenBank/DDBJ whole genome shotgun (WGS) entry which is preliminary data.</text>
</comment>
<reference evidence="2" key="1">
    <citation type="journal article" date="2019" name="Int. J. Syst. Evol. Microbiol.">
        <title>The Global Catalogue of Microorganisms (GCM) 10K type strain sequencing project: providing services to taxonomists for standard genome sequencing and annotation.</title>
        <authorList>
            <consortium name="The Broad Institute Genomics Platform"/>
            <consortium name="The Broad Institute Genome Sequencing Center for Infectious Disease"/>
            <person name="Wu L."/>
            <person name="Ma J."/>
        </authorList>
    </citation>
    <scope>NUCLEOTIDE SEQUENCE [LARGE SCALE GENOMIC DNA]</scope>
    <source>
        <strain evidence="2">CCUG 49018</strain>
    </source>
</reference>
<keyword evidence="2" id="KW-1185">Reference proteome</keyword>
<organism evidence="1 2">
    <name type="scientific">Pseudonocardia benzenivorans</name>
    <dbReference type="NCBI Taxonomy" id="228005"/>
    <lineage>
        <taxon>Bacteria</taxon>
        <taxon>Bacillati</taxon>
        <taxon>Actinomycetota</taxon>
        <taxon>Actinomycetes</taxon>
        <taxon>Pseudonocardiales</taxon>
        <taxon>Pseudonocardiaceae</taxon>
        <taxon>Pseudonocardia</taxon>
    </lineage>
</organism>
<dbReference type="Proteomes" id="UP001597182">
    <property type="component" value="Unassembled WGS sequence"/>
</dbReference>
<protein>
    <recommendedName>
        <fullName evidence="3">SAM-dependent methyltransferase</fullName>
    </recommendedName>
</protein>